<comment type="caution">
    <text evidence="5">The sequence shown here is derived from an EMBL/GenBank/DDBJ whole genome shotgun (WGS) entry which is preliminary data.</text>
</comment>
<comment type="similarity">
    <text evidence="1">Belongs to the paxM FAD-dependent monooxygenase family.</text>
</comment>
<dbReference type="PRINTS" id="PR00420">
    <property type="entry name" value="RNGMNOXGNASE"/>
</dbReference>
<feature type="transmembrane region" description="Helical" evidence="4">
    <location>
        <begin position="12"/>
        <end position="31"/>
    </location>
</feature>
<reference evidence="5 6" key="1">
    <citation type="submission" date="2019-06" db="EMBL/GenBank/DDBJ databases">
        <authorList>
            <person name="Broberg M."/>
        </authorList>
    </citation>
    <scope>NUCLEOTIDE SEQUENCE [LARGE SCALE GENOMIC DNA]</scope>
</reference>
<evidence type="ECO:0000256" key="4">
    <source>
        <dbReference type="SAM" id="Phobius"/>
    </source>
</evidence>
<dbReference type="SUPFAM" id="SSF51905">
    <property type="entry name" value="FAD/NAD(P)-binding domain"/>
    <property type="match status" value="1"/>
</dbReference>
<keyword evidence="6" id="KW-1185">Reference proteome</keyword>
<keyword evidence="4" id="KW-1133">Transmembrane helix</keyword>
<dbReference type="Gene3D" id="3.50.50.60">
    <property type="entry name" value="FAD/NAD(P)-binding domain"/>
    <property type="match status" value="1"/>
</dbReference>
<dbReference type="PANTHER" id="PTHR13789:SF309">
    <property type="entry name" value="PUTATIVE (AFU_ORTHOLOGUE AFUA_6G14510)-RELATED"/>
    <property type="match status" value="1"/>
</dbReference>
<dbReference type="PANTHER" id="PTHR13789">
    <property type="entry name" value="MONOOXYGENASE"/>
    <property type="match status" value="1"/>
</dbReference>
<keyword evidence="2" id="KW-0560">Oxidoreductase</keyword>
<dbReference type="EMBL" id="CABFNS010000823">
    <property type="protein sequence ID" value="VUC30680.1"/>
    <property type="molecule type" value="Genomic_DNA"/>
</dbReference>
<keyword evidence="4" id="KW-0812">Transmembrane</keyword>
<sequence>MGSIQEGKKLRIAVVGVGMAGVAAGLDLVGLPNVDVQLYERSVNHRLAGAWLGVTPSALKRLVEWVDEEQVDSVITRRYNPFTALHWRTGEILHKPEQIDGAKLSKAERLEQMGISNAIRSDLHQLTLKLLPEGIVHTGKRGVSLDQTGDAVRINFEDGTDAVADLVIAADGINSQIRKAFDPDYTIKYLGHIVYTCFWDYAELKKELPDLPEEDVVMYCGNCLIFMGYVGYKQYSLELIVPEDTLESQTVRWNAIADEAKLNQLLEYFKDWNPIINQFIRLAMKKNIDMVILPRSRGGWAPSMIASDRIAYIGDAAHPTAGAFSSGTSFAWEDSQTLALALGHAHQINNDRWDTETVSKALKIYDEIRSTHYKKVFKNVEKFEDAWKNDLENMALNVSANDIKWITNHDAREAFAEWAKDHSSE</sequence>
<dbReference type="InterPro" id="IPR036188">
    <property type="entry name" value="FAD/NAD-bd_sf"/>
</dbReference>
<gene>
    <name evidence="5" type="ORF">CLO192961_LOCUS291816</name>
</gene>
<proteinExistence type="inferred from homology"/>
<dbReference type="Proteomes" id="UP000766486">
    <property type="component" value="Unassembled WGS sequence"/>
</dbReference>
<keyword evidence="3" id="KW-0503">Monooxygenase</keyword>
<evidence type="ECO:0000256" key="2">
    <source>
        <dbReference type="ARBA" id="ARBA00023002"/>
    </source>
</evidence>
<evidence type="ECO:0000313" key="6">
    <source>
        <dbReference type="Proteomes" id="UP000766486"/>
    </source>
</evidence>
<dbReference type="InterPro" id="IPR050493">
    <property type="entry name" value="FAD-dep_Monooxygenase_BioMet"/>
</dbReference>
<evidence type="ECO:0000256" key="3">
    <source>
        <dbReference type="ARBA" id="ARBA00023033"/>
    </source>
</evidence>
<organism evidence="5 6">
    <name type="scientific">Bionectria ochroleuca</name>
    <name type="common">Gliocladium roseum</name>
    <dbReference type="NCBI Taxonomy" id="29856"/>
    <lineage>
        <taxon>Eukaryota</taxon>
        <taxon>Fungi</taxon>
        <taxon>Dikarya</taxon>
        <taxon>Ascomycota</taxon>
        <taxon>Pezizomycotina</taxon>
        <taxon>Sordariomycetes</taxon>
        <taxon>Hypocreomycetidae</taxon>
        <taxon>Hypocreales</taxon>
        <taxon>Bionectriaceae</taxon>
        <taxon>Clonostachys</taxon>
    </lineage>
</organism>
<protein>
    <recommendedName>
        <fullName evidence="7">FAD-binding domain-containing protein</fullName>
    </recommendedName>
</protein>
<evidence type="ECO:0000256" key="1">
    <source>
        <dbReference type="ARBA" id="ARBA00007992"/>
    </source>
</evidence>
<keyword evidence="4" id="KW-0472">Membrane</keyword>
<accession>A0ABY6UHS1</accession>
<evidence type="ECO:0008006" key="7">
    <source>
        <dbReference type="Google" id="ProtNLM"/>
    </source>
</evidence>
<evidence type="ECO:0000313" key="5">
    <source>
        <dbReference type="EMBL" id="VUC30680.1"/>
    </source>
</evidence>
<name>A0ABY6UHS1_BIOOC</name>